<dbReference type="EC" id="4.1.1.35" evidence="5"/>
<evidence type="ECO:0000256" key="14">
    <source>
        <dbReference type="ARBA" id="ARBA00023239"/>
    </source>
</evidence>
<comment type="caution">
    <text evidence="16">The sequence shown here is derived from an EMBL/GenBank/DDBJ whole genome shotgun (WGS) entry which is preliminary data.</text>
</comment>
<evidence type="ECO:0000256" key="7">
    <source>
        <dbReference type="ARBA" id="ARBA00022793"/>
    </source>
</evidence>
<gene>
    <name evidence="16" type="ORF">MHY01S_13330</name>
</gene>
<evidence type="ECO:0000256" key="2">
    <source>
        <dbReference type="ARBA" id="ARBA00004447"/>
    </source>
</evidence>
<evidence type="ECO:0000256" key="6">
    <source>
        <dbReference type="ARBA" id="ARBA00022692"/>
    </source>
</evidence>
<dbReference type="GO" id="GO:0042732">
    <property type="term" value="P:D-xylose metabolic process"/>
    <property type="evidence" value="ECO:0007669"/>
    <property type="project" value="InterPro"/>
</dbReference>
<evidence type="ECO:0000313" key="16">
    <source>
        <dbReference type="EMBL" id="GEM83167.1"/>
    </source>
</evidence>
<dbReference type="GO" id="GO:0005737">
    <property type="term" value="C:cytoplasm"/>
    <property type="evidence" value="ECO:0007669"/>
    <property type="project" value="TreeGrafter"/>
</dbReference>
<evidence type="ECO:0000256" key="12">
    <source>
        <dbReference type="ARBA" id="ARBA00023136"/>
    </source>
</evidence>
<dbReference type="OrthoDB" id="142826at2"/>
<sequence length="319" mass="35930">MRILITGAAGFLGSHLSERLLLEGHQVIGVDDFSSGQPRNIELLSQHAQFHFVQADASKPLQIAGPLDWVMHFASPASPPRYLKLPIQTLLVNGEGTRHLLDLAVEKGARFFLASTSEVYGDPLVHPQPETYWGNVNPVGPRSIYDEGKRYAETLTVAYQQAKGVSTRIIRIFNTYGPRMDAEDGRVVTNFISQALRGLPLTIYGDGSQTRSFQYVDDLIEGIRRLMEVEYHQPVNLGNPEEYTMLQLAELIQELVGSRMPLEHKPLPQDDPRQRRPDISRAKALLGWEPRVPVREGLARTIAYFRDLQCADWHPEARS</sequence>
<comment type="similarity">
    <text evidence="4">Belongs to the NAD(P)-dependent epimerase/dehydratase family. UDP-glucuronic acid decarboxylase subfamily.</text>
</comment>
<organism evidence="16 17">
    <name type="scientific">Meiothermus hypogaeus NBRC 106114</name>
    <dbReference type="NCBI Taxonomy" id="1227553"/>
    <lineage>
        <taxon>Bacteria</taxon>
        <taxon>Thermotogati</taxon>
        <taxon>Deinococcota</taxon>
        <taxon>Deinococci</taxon>
        <taxon>Thermales</taxon>
        <taxon>Thermaceae</taxon>
        <taxon>Meiothermus</taxon>
    </lineage>
</organism>
<dbReference type="GO" id="GO:0070403">
    <property type="term" value="F:NAD+ binding"/>
    <property type="evidence" value="ECO:0007669"/>
    <property type="project" value="InterPro"/>
</dbReference>
<comment type="pathway">
    <text evidence="3">Nucleotide-sugar biosynthesis; UDP-alpha-D-xylose biosynthesis; UDP-alpha-D-xylose from UDP-alpha-D-glucuronate: step 1/1.</text>
</comment>
<feature type="domain" description="NAD(P)-binding" evidence="15">
    <location>
        <begin position="4"/>
        <end position="300"/>
    </location>
</feature>
<keyword evidence="7" id="KW-0210">Decarboxylase</keyword>
<evidence type="ECO:0000256" key="11">
    <source>
        <dbReference type="ARBA" id="ARBA00023034"/>
    </source>
</evidence>
<keyword evidence="8" id="KW-0735">Signal-anchor</keyword>
<dbReference type="Pfam" id="PF16363">
    <property type="entry name" value="GDP_Man_Dehyd"/>
    <property type="match status" value="1"/>
</dbReference>
<name>A0A511R1K0_9DEIN</name>
<dbReference type="PANTHER" id="PTHR43078:SF6">
    <property type="entry name" value="UDP-GLUCURONIC ACID DECARBOXYLASE 1"/>
    <property type="match status" value="1"/>
</dbReference>
<keyword evidence="13" id="KW-0325">Glycoprotein</keyword>
<dbReference type="InterPro" id="IPR044516">
    <property type="entry name" value="UXS-like"/>
</dbReference>
<evidence type="ECO:0000256" key="1">
    <source>
        <dbReference type="ARBA" id="ARBA00001911"/>
    </source>
</evidence>
<evidence type="ECO:0000256" key="10">
    <source>
        <dbReference type="ARBA" id="ARBA00023027"/>
    </source>
</evidence>
<reference evidence="16 17" key="1">
    <citation type="submission" date="2019-07" db="EMBL/GenBank/DDBJ databases">
        <title>Whole genome shotgun sequence of Meiothermus hypogaeus NBRC 106114.</title>
        <authorList>
            <person name="Hosoyama A."/>
            <person name="Uohara A."/>
            <person name="Ohji S."/>
            <person name="Ichikawa N."/>
        </authorList>
    </citation>
    <scope>NUCLEOTIDE SEQUENCE [LARGE SCALE GENOMIC DNA]</scope>
    <source>
        <strain evidence="16 17">NBRC 106114</strain>
    </source>
</reference>
<evidence type="ECO:0000256" key="9">
    <source>
        <dbReference type="ARBA" id="ARBA00022989"/>
    </source>
</evidence>
<evidence type="ECO:0000256" key="3">
    <source>
        <dbReference type="ARBA" id="ARBA00005100"/>
    </source>
</evidence>
<evidence type="ECO:0000256" key="13">
    <source>
        <dbReference type="ARBA" id="ARBA00023180"/>
    </source>
</evidence>
<evidence type="ECO:0000313" key="17">
    <source>
        <dbReference type="Proteomes" id="UP000321197"/>
    </source>
</evidence>
<keyword evidence="9" id="KW-1133">Transmembrane helix</keyword>
<keyword evidence="11" id="KW-0333">Golgi apparatus</keyword>
<dbReference type="GO" id="GO:0033320">
    <property type="term" value="P:UDP-D-xylose biosynthetic process"/>
    <property type="evidence" value="ECO:0007669"/>
    <property type="project" value="UniProtKB-UniPathway"/>
</dbReference>
<evidence type="ECO:0000259" key="15">
    <source>
        <dbReference type="Pfam" id="PF16363"/>
    </source>
</evidence>
<keyword evidence="6" id="KW-0812">Transmembrane</keyword>
<keyword evidence="12" id="KW-0472">Membrane</keyword>
<accession>A0A511R1K0</accession>
<dbReference type="Gene3D" id="3.40.50.720">
    <property type="entry name" value="NAD(P)-binding Rossmann-like Domain"/>
    <property type="match status" value="1"/>
</dbReference>
<evidence type="ECO:0000256" key="4">
    <source>
        <dbReference type="ARBA" id="ARBA00007505"/>
    </source>
</evidence>
<dbReference type="GO" id="GO:0048040">
    <property type="term" value="F:UDP-glucuronate decarboxylase activity"/>
    <property type="evidence" value="ECO:0007669"/>
    <property type="project" value="UniProtKB-EC"/>
</dbReference>
<dbReference type="CDD" id="cd05230">
    <property type="entry name" value="UGD_SDR_e"/>
    <property type="match status" value="1"/>
</dbReference>
<dbReference type="RefSeq" id="WP_119341426.1">
    <property type="nucleotide sequence ID" value="NZ_BJXL01000034.1"/>
</dbReference>
<dbReference type="UniPathway" id="UPA00796">
    <property type="reaction ID" value="UER00771"/>
</dbReference>
<evidence type="ECO:0000256" key="8">
    <source>
        <dbReference type="ARBA" id="ARBA00022968"/>
    </source>
</evidence>
<dbReference type="EMBL" id="BJXL01000034">
    <property type="protein sequence ID" value="GEM83167.1"/>
    <property type="molecule type" value="Genomic_DNA"/>
</dbReference>
<comment type="cofactor">
    <cofactor evidence="1">
        <name>NAD(+)</name>
        <dbReference type="ChEBI" id="CHEBI:57540"/>
    </cofactor>
</comment>
<dbReference type="AlphaFoldDB" id="A0A511R1K0"/>
<evidence type="ECO:0000256" key="5">
    <source>
        <dbReference type="ARBA" id="ARBA00012290"/>
    </source>
</evidence>
<keyword evidence="10" id="KW-0520">NAD</keyword>
<dbReference type="InterPro" id="IPR036291">
    <property type="entry name" value="NAD(P)-bd_dom_sf"/>
</dbReference>
<dbReference type="FunFam" id="3.40.50.720:FF:000065">
    <property type="entry name" value="UDP-glucuronic acid decarboxylase 1"/>
    <property type="match status" value="1"/>
</dbReference>
<dbReference type="PANTHER" id="PTHR43078">
    <property type="entry name" value="UDP-GLUCURONIC ACID DECARBOXYLASE-RELATED"/>
    <property type="match status" value="1"/>
</dbReference>
<dbReference type="InterPro" id="IPR016040">
    <property type="entry name" value="NAD(P)-bd_dom"/>
</dbReference>
<dbReference type="Proteomes" id="UP000321197">
    <property type="component" value="Unassembled WGS sequence"/>
</dbReference>
<dbReference type="SUPFAM" id="SSF51735">
    <property type="entry name" value="NAD(P)-binding Rossmann-fold domains"/>
    <property type="match status" value="1"/>
</dbReference>
<keyword evidence="14" id="KW-0456">Lyase</keyword>
<comment type="subcellular location">
    <subcellularLocation>
        <location evidence="2">Golgi apparatus</location>
        <location evidence="2">Golgi stack membrane</location>
        <topology evidence="2">Single-pass type II membrane protein</topology>
    </subcellularLocation>
</comment>
<protein>
    <recommendedName>
        <fullName evidence="5">UDP-glucuronate decarboxylase</fullName>
        <ecNumber evidence="5">4.1.1.35</ecNumber>
    </recommendedName>
</protein>
<proteinExistence type="inferred from homology"/>